<dbReference type="OMA" id="RVTFHAY"/>
<feature type="region of interest" description="Disordered" evidence="1">
    <location>
        <begin position="376"/>
        <end position="396"/>
    </location>
</feature>
<feature type="region of interest" description="Disordered" evidence="1">
    <location>
        <begin position="1"/>
        <end position="45"/>
    </location>
</feature>
<proteinExistence type="predicted"/>
<dbReference type="VEuPathDB" id="TriTrypDB:Lsey_0429_0050"/>
<dbReference type="OrthoDB" id="267682at2759"/>
<reference evidence="2 3" key="1">
    <citation type="journal article" date="2015" name="PLoS Pathog.">
        <title>Leptomonas seymouri: Adaptations to the Dixenous Life Cycle Analyzed by Genome Sequencing, Transcriptome Profiling and Co-infection with Leishmania donovani.</title>
        <authorList>
            <person name="Kraeva N."/>
            <person name="Butenko A."/>
            <person name="Hlavacova J."/>
            <person name="Kostygov A."/>
            <person name="Myskova J."/>
            <person name="Grybchuk D."/>
            <person name="Lestinova T."/>
            <person name="Votypka J."/>
            <person name="Volf P."/>
            <person name="Opperdoes F."/>
            <person name="Flegontov P."/>
            <person name="Lukes J."/>
            <person name="Yurchenko V."/>
        </authorList>
    </citation>
    <scope>NUCLEOTIDE SEQUENCE [LARGE SCALE GENOMIC DNA]</scope>
    <source>
        <strain evidence="2 3">ATCC 30220</strain>
    </source>
</reference>
<evidence type="ECO:0000313" key="2">
    <source>
        <dbReference type="EMBL" id="KPI83146.1"/>
    </source>
</evidence>
<feature type="compositionally biased region" description="Low complexity" evidence="1">
    <location>
        <begin position="384"/>
        <end position="396"/>
    </location>
</feature>
<feature type="compositionally biased region" description="Low complexity" evidence="1">
    <location>
        <begin position="32"/>
        <end position="45"/>
    </location>
</feature>
<dbReference type="Proteomes" id="UP000038009">
    <property type="component" value="Unassembled WGS sequence"/>
</dbReference>
<feature type="region of interest" description="Disordered" evidence="1">
    <location>
        <begin position="456"/>
        <end position="480"/>
    </location>
</feature>
<evidence type="ECO:0000256" key="1">
    <source>
        <dbReference type="SAM" id="MobiDB-lite"/>
    </source>
</evidence>
<accession>A0A0N0P2N1</accession>
<protein>
    <submittedName>
        <fullName evidence="2">Uncharacterized protein</fullName>
    </submittedName>
</protein>
<gene>
    <name evidence="2" type="ORF">ABL78_7834</name>
</gene>
<dbReference type="EMBL" id="LJSK01000429">
    <property type="protein sequence ID" value="KPI83146.1"/>
    <property type="molecule type" value="Genomic_DNA"/>
</dbReference>
<name>A0A0N0P2N1_LEPSE</name>
<evidence type="ECO:0000313" key="3">
    <source>
        <dbReference type="Proteomes" id="UP000038009"/>
    </source>
</evidence>
<keyword evidence="3" id="KW-1185">Reference proteome</keyword>
<sequence length="890" mass="91182">MLFRGSHESNDVGTIGSRNDGEHSGDEDDTCSTSSRSYTSAESATAQSFEMRMAQLDGNGGLGSGSFPCDGASDRKLLSPAYQLFPICGSPYDNLSGERERGDGPHDLTLVNSISDSKRGDVGTLLSGTRANDYADEDKRDDDYLAALLSNIEQHAARLDTQFFRYPSAETLKQQMIAQAATQDRHAKSLSTCGGPKSCDVATAGEGVAKTEVAENGGVHNTSTEAVPNTLATATATTNNGNGASGSSHSTGTKLFLGGLRYEVIQSGRHTVSWIFQVSCGVHINPSSILIHRKTKNGRSNVAPTGCASVFVANDDDVATLLGMNRRIYCAEEGVYVSPSLEVMKELIASKDIVDVTSGRVRGPTHPVVIERACSVSHSHGHHSNSAGTNNAAGGTAAAGAASSRVHGGNATAAGGNAGGVNSLLGGACNNKSTTSGASGSGAHRNARTLSVLNTENSLSSQPSSGMPPPYGGAMPPQYSTPSVPSTFSNYHSLSYPPSSVSSGSLGGSTVGMPMMGISPRGFPPGTMMMSGQSSLSSQILDDCCNLNTVGPLKLDPQRVTFHAYLQGSKASEQSPKEGCSVGDAESLGVATNAHAVLFLAALPSNATEDYVSWLFSLMSISLPLSRTHIIGGSCTPSTGPGAVPTTADCCATVSVPESDVSIALNFHHRVLCTPRGAWIGHSAQDIAALRASDPALHEAAVLHVNRRMLSHTMKGSGANPAATGAGGSGLPSAYSRSIAMGGAGGRVTPNSGAGASMPPPPTSYSNMFGAMPLPRGMPAGPGGVLPMAAPWCFAAPSANMPPPPSGAMKSGAPCIPPGAVPIPTTMSPGSGYSMPPPPPQFSFAPSVTIGDRTYQLPPGAMVQYMPVITSNQTLSTAGEANADKKHNTD</sequence>
<comment type="caution">
    <text evidence="2">The sequence shown here is derived from an EMBL/GenBank/DDBJ whole genome shotgun (WGS) entry which is preliminary data.</text>
</comment>
<dbReference type="AlphaFoldDB" id="A0A0N0P2N1"/>
<feature type="compositionally biased region" description="Basic and acidic residues" evidence="1">
    <location>
        <begin position="1"/>
        <end position="10"/>
    </location>
</feature>
<organism evidence="2 3">
    <name type="scientific">Leptomonas seymouri</name>
    <dbReference type="NCBI Taxonomy" id="5684"/>
    <lineage>
        <taxon>Eukaryota</taxon>
        <taxon>Discoba</taxon>
        <taxon>Euglenozoa</taxon>
        <taxon>Kinetoplastea</taxon>
        <taxon>Metakinetoplastina</taxon>
        <taxon>Trypanosomatida</taxon>
        <taxon>Trypanosomatidae</taxon>
        <taxon>Leishmaniinae</taxon>
        <taxon>Leptomonas</taxon>
    </lineage>
</organism>